<keyword evidence="3 5" id="KW-1133">Transmembrane helix</keyword>
<evidence type="ECO:0000259" key="7">
    <source>
        <dbReference type="Pfam" id="PF26037"/>
    </source>
</evidence>
<reference evidence="9" key="1">
    <citation type="submission" date="2025-08" db="UniProtKB">
        <authorList>
            <consortium name="RefSeq"/>
        </authorList>
    </citation>
    <scope>IDENTIFICATION</scope>
</reference>
<evidence type="ECO:0000256" key="4">
    <source>
        <dbReference type="ARBA" id="ARBA00023136"/>
    </source>
</evidence>
<dbReference type="InterPro" id="IPR051856">
    <property type="entry name" value="CSR-E3_Ligase_Protein"/>
</dbReference>
<keyword evidence="4 5" id="KW-0472">Membrane</keyword>
<evidence type="ECO:0000256" key="3">
    <source>
        <dbReference type="ARBA" id="ARBA00022989"/>
    </source>
</evidence>
<keyword evidence="8" id="KW-1185">Reference proteome</keyword>
<organism evidence="8 9">
    <name type="scientific">Gekko japonicus</name>
    <name type="common">Schlegel's Japanese gecko</name>
    <dbReference type="NCBI Taxonomy" id="146911"/>
    <lineage>
        <taxon>Eukaryota</taxon>
        <taxon>Metazoa</taxon>
        <taxon>Chordata</taxon>
        <taxon>Craniata</taxon>
        <taxon>Vertebrata</taxon>
        <taxon>Euteleostomi</taxon>
        <taxon>Lepidosauria</taxon>
        <taxon>Squamata</taxon>
        <taxon>Bifurcata</taxon>
        <taxon>Gekkota</taxon>
        <taxon>Gekkonidae</taxon>
        <taxon>Gekkoninae</taxon>
        <taxon>Gekko</taxon>
    </lineage>
</organism>
<evidence type="ECO:0000313" key="8">
    <source>
        <dbReference type="Proteomes" id="UP000694871"/>
    </source>
</evidence>
<dbReference type="RefSeq" id="XP_015274590.1">
    <property type="nucleotide sequence ID" value="XM_015419104.1"/>
</dbReference>
<comment type="subcellular location">
    <subcellularLocation>
        <location evidence="1">Membrane</location>
        <topology evidence="1">Multi-pass membrane protein</topology>
    </subcellularLocation>
</comment>
<dbReference type="Pfam" id="PF26037">
    <property type="entry name" value="zf-RING_DCST1_C"/>
    <property type="match status" value="1"/>
</dbReference>
<protein>
    <submittedName>
        <fullName evidence="9">DC-STAMP domain-containing protein 1</fullName>
    </submittedName>
</protein>
<proteinExistence type="predicted"/>
<dbReference type="InterPro" id="IPR058842">
    <property type="entry name" value="DCST1_C"/>
</dbReference>
<evidence type="ECO:0000256" key="5">
    <source>
        <dbReference type="SAM" id="Phobius"/>
    </source>
</evidence>
<sequence>MGRHLSKGKYQRVGKGRWRKPPNTALSWILIFPMSITEDHKIQLMYGMAGVGALGWGTSPHFRCTSLLVVPKFMGKEGRLYVLTYVLASIYDGPVSNIRHNLGEVVRSISCTVELQIENAKRSWKVSISPLRKVLTDMVVSLETLRSETQQVARSFSALNEQVASESGYNVRSVREENKKHTPSTQELYEKKTQMRCSYIIDQSIKRCQAWFEAKYHACLKKIAVPVISHLLCIPMKFSFLCHLAKIMNAWCRDKIPVDGNFGQTYDRVNGSVENLNQDFSADLVVKEEHQAMLVGANISHQHLVDEVNEQVALHGSRISTSMSVLRVLLSCTFIIIFASAQSYTNSFNQDVRFDNIYITRYFRQIDARRRKQKKRTLLPLRRAELPSYIDPYHLMFQPAETKNLMSELLGCLPTLIFLLLAFCLDYLLYNIFSAIRHHSFVEYSFRSSHHLEVNIGGDTMMARLLRSTIGALNTSSEMAMEATNVQCLPEPRGMSRVQYQACSIPMVALFLLCITQVYVYRLRRVIATFYFPKREKKRVLFLYNEMLRQRVAFITVQRKRIIQRARRHKRLQKPLLDQLGHWFPFLQRFLRRRCILCGLPETRNSVLCAGPDCGTVYCRLCWKDMGEVCFACCQDDVVSSDSTSEGETGYAD</sequence>
<dbReference type="PANTHER" id="PTHR21041">
    <property type="entry name" value="DENDRITIC CELL-SPECIFIC TRANSMEMBRANE PROTEIN"/>
    <property type="match status" value="1"/>
</dbReference>
<evidence type="ECO:0000256" key="2">
    <source>
        <dbReference type="ARBA" id="ARBA00022692"/>
    </source>
</evidence>
<dbReference type="Pfam" id="PF07782">
    <property type="entry name" value="DC_STAMP"/>
    <property type="match status" value="1"/>
</dbReference>
<feature type="transmembrane region" description="Helical" evidence="5">
    <location>
        <begin position="405"/>
        <end position="430"/>
    </location>
</feature>
<accession>A0ABM1KLK3</accession>
<dbReference type="Proteomes" id="UP000694871">
    <property type="component" value="Unplaced"/>
</dbReference>
<dbReference type="InterPro" id="IPR012858">
    <property type="entry name" value="DC_STAMP-like"/>
</dbReference>
<feature type="transmembrane region" description="Helical" evidence="5">
    <location>
        <begin position="502"/>
        <end position="521"/>
    </location>
</feature>
<dbReference type="PANTHER" id="PTHR21041:SF17">
    <property type="entry name" value="E3 UBIQUITIN-PROTEIN LIGASE DCST1"/>
    <property type="match status" value="1"/>
</dbReference>
<feature type="domain" description="E3 ubiquitin-protein ligase DCST1-like C-terminal" evidence="7">
    <location>
        <begin position="593"/>
        <end position="633"/>
    </location>
</feature>
<evidence type="ECO:0000259" key="6">
    <source>
        <dbReference type="Pfam" id="PF07782"/>
    </source>
</evidence>
<keyword evidence="2 5" id="KW-0812">Transmembrane</keyword>
<name>A0ABM1KLK3_GEKJA</name>
<evidence type="ECO:0000313" key="9">
    <source>
        <dbReference type="RefSeq" id="XP_015274590.1"/>
    </source>
</evidence>
<dbReference type="GeneID" id="107117075"/>
<gene>
    <name evidence="9" type="primary">DCST1</name>
</gene>
<evidence type="ECO:0000256" key="1">
    <source>
        <dbReference type="ARBA" id="ARBA00004141"/>
    </source>
</evidence>
<feature type="domain" description="Dendritic cell-specific transmembrane protein-like" evidence="6">
    <location>
        <begin position="354"/>
        <end position="544"/>
    </location>
</feature>